<comment type="cofactor">
    <cofactor evidence="1">
        <name>Co(2+)</name>
        <dbReference type="ChEBI" id="CHEBI:48828"/>
    </cofactor>
</comment>
<dbReference type="InterPro" id="IPR035097">
    <property type="entry name" value="M29_N-terminal"/>
</dbReference>
<keyword evidence="7" id="KW-0479">Metal-binding</keyword>
<evidence type="ECO:0000313" key="10">
    <source>
        <dbReference type="EMBL" id="MDM8157186.1"/>
    </source>
</evidence>
<protein>
    <submittedName>
        <fullName evidence="10">Aminopeptidase</fullName>
    </submittedName>
</protein>
<proteinExistence type="inferred from homology"/>
<dbReference type="InterPro" id="IPR000787">
    <property type="entry name" value="Peptidase_M29"/>
</dbReference>
<comment type="cofactor">
    <cofactor evidence="3">
        <name>Zn(2+)</name>
        <dbReference type="ChEBI" id="CHEBI:29105"/>
    </cofactor>
</comment>
<organism evidence="10 11">
    <name type="scientific">Amedibacillus dolichus</name>
    <dbReference type="NCBI Taxonomy" id="31971"/>
    <lineage>
        <taxon>Bacteria</taxon>
        <taxon>Bacillati</taxon>
        <taxon>Bacillota</taxon>
        <taxon>Erysipelotrichia</taxon>
        <taxon>Erysipelotrichales</taxon>
        <taxon>Erysipelotrichaceae</taxon>
        <taxon>Amedibacillus</taxon>
    </lineage>
</organism>
<dbReference type="PANTHER" id="PTHR34448:SF3">
    <property type="entry name" value="AMINOPEPTIDASE AMPS"/>
    <property type="match status" value="1"/>
</dbReference>
<dbReference type="EMBL" id="JAUDCG010000021">
    <property type="protein sequence ID" value="MDM8157186.1"/>
    <property type="molecule type" value="Genomic_DNA"/>
</dbReference>
<dbReference type="PANTHER" id="PTHR34448">
    <property type="entry name" value="AMINOPEPTIDASE"/>
    <property type="match status" value="1"/>
</dbReference>
<keyword evidence="5 10" id="KW-0031">Aminopeptidase</keyword>
<keyword evidence="8" id="KW-0378">Hydrolase</keyword>
<dbReference type="Gene3D" id="3.40.1830.10">
    <property type="entry name" value="Thermophilic metalloprotease (M29)"/>
    <property type="match status" value="1"/>
</dbReference>
<evidence type="ECO:0000256" key="1">
    <source>
        <dbReference type="ARBA" id="ARBA00001941"/>
    </source>
</evidence>
<keyword evidence="9" id="KW-0482">Metalloprotease</keyword>
<dbReference type="GO" id="GO:0004177">
    <property type="term" value="F:aminopeptidase activity"/>
    <property type="evidence" value="ECO:0007669"/>
    <property type="project" value="UniProtKB-KW"/>
</dbReference>
<evidence type="ECO:0000256" key="2">
    <source>
        <dbReference type="ARBA" id="ARBA00001946"/>
    </source>
</evidence>
<gene>
    <name evidence="10" type="ORF">QUV96_05970</name>
</gene>
<evidence type="ECO:0000256" key="3">
    <source>
        <dbReference type="ARBA" id="ARBA00001947"/>
    </source>
</evidence>
<dbReference type="SUPFAM" id="SSF144052">
    <property type="entry name" value="Thermophilic metalloprotease-like"/>
    <property type="match status" value="1"/>
</dbReference>
<evidence type="ECO:0000256" key="7">
    <source>
        <dbReference type="ARBA" id="ARBA00022723"/>
    </source>
</evidence>
<evidence type="ECO:0000256" key="5">
    <source>
        <dbReference type="ARBA" id="ARBA00022438"/>
    </source>
</evidence>
<keyword evidence="6" id="KW-0645">Protease</keyword>
<comment type="caution">
    <text evidence="10">The sequence shown here is derived from an EMBL/GenBank/DDBJ whole genome shotgun (WGS) entry which is preliminary data.</text>
</comment>
<evidence type="ECO:0000256" key="6">
    <source>
        <dbReference type="ARBA" id="ARBA00022670"/>
    </source>
</evidence>
<comment type="cofactor">
    <cofactor evidence="2">
        <name>Mg(2+)</name>
        <dbReference type="ChEBI" id="CHEBI:18420"/>
    </cofactor>
</comment>
<evidence type="ECO:0000256" key="9">
    <source>
        <dbReference type="ARBA" id="ARBA00023049"/>
    </source>
</evidence>
<reference evidence="10" key="2">
    <citation type="submission" date="2023-06" db="EMBL/GenBank/DDBJ databases">
        <authorList>
            <person name="Zeman M."/>
            <person name="Kubasova T."/>
            <person name="Jahodarova E."/>
            <person name="Nykrynova M."/>
            <person name="Rychlik I."/>
        </authorList>
    </citation>
    <scope>NUCLEOTIDE SEQUENCE</scope>
    <source>
        <strain evidence="10">ET39</strain>
    </source>
</reference>
<accession>A0ABT7UC22</accession>
<keyword evidence="11" id="KW-1185">Reference proteome</keyword>
<dbReference type="PRINTS" id="PR00919">
    <property type="entry name" value="THERMOPTASE"/>
</dbReference>
<dbReference type="Proteomes" id="UP001529340">
    <property type="component" value="Unassembled WGS sequence"/>
</dbReference>
<comment type="similarity">
    <text evidence="4">Belongs to the peptidase M29 family.</text>
</comment>
<dbReference type="InterPro" id="IPR052170">
    <property type="entry name" value="M29_Exopeptidase"/>
</dbReference>
<evidence type="ECO:0000256" key="4">
    <source>
        <dbReference type="ARBA" id="ARBA00008236"/>
    </source>
</evidence>
<evidence type="ECO:0000313" key="11">
    <source>
        <dbReference type="Proteomes" id="UP001529340"/>
    </source>
</evidence>
<sequence length="411" mass="46273">MEDRLRKYARLAVQGGVHLQKGQTLMIHADVMAAPFVRMVTEEAYACGAREVVVRYGDEQITRLHYLHQSQETLCQVHDWELESRLDYLKEGACVLHIISDTPGIFSDCDSARIAASRLAYAKAGKEVQRYTMNNECAWSIVAVPSAAWAKQVFPECEEPEAMEKLWEAILASVHVDADSDPLNNWEKRNQMFQRRVDALNARRFEALHFTSELGTDLRVALVEDHLWEGGSEETSGGVRFNPNLPTEEVFTMPHRMGVDGIVYASRPLDHNGVLIRDFYIRFENGKAVEFDAKEGKDTLAELLAFDEGSCRLGEVALVPYDSPISLSKRLFYNTLFDENASCHLALGDAYPSCLKGGLQLSQEELLAAGANHSMTHVDFMFGTPQLRVTGIRDEKETLIMEHGCFCESFR</sequence>
<dbReference type="Pfam" id="PF02073">
    <property type="entry name" value="Peptidase_M29"/>
    <property type="match status" value="1"/>
</dbReference>
<dbReference type="RefSeq" id="WP_289607649.1">
    <property type="nucleotide sequence ID" value="NZ_JAUDCG010000021.1"/>
</dbReference>
<reference evidence="10" key="1">
    <citation type="submission" date="2023-06" db="EMBL/GenBank/DDBJ databases">
        <title>Identification and characterization of horizontal gene transfer across gut microbiota members of farm animals based on homology search.</title>
        <authorList>
            <person name="Schwarzerova J."/>
            <person name="Nykrynova M."/>
            <person name="Jureckova K."/>
            <person name="Cejkova D."/>
            <person name="Rychlik I."/>
        </authorList>
    </citation>
    <scope>NUCLEOTIDE SEQUENCE</scope>
    <source>
        <strain evidence="10">ET39</strain>
    </source>
</reference>
<evidence type="ECO:0000256" key="8">
    <source>
        <dbReference type="ARBA" id="ARBA00022801"/>
    </source>
</evidence>
<name>A0ABT7UC22_9FIRM</name>